<dbReference type="EMBL" id="PQXN01000372">
    <property type="protein sequence ID" value="TGO45673.1"/>
    <property type="molecule type" value="Genomic_DNA"/>
</dbReference>
<dbReference type="AlphaFoldDB" id="A0A4Z1HL04"/>
<reference evidence="1 2" key="1">
    <citation type="submission" date="2017-12" db="EMBL/GenBank/DDBJ databases">
        <title>Comparative genomics of Botrytis spp.</title>
        <authorList>
            <person name="Valero-Jimenez C.A."/>
            <person name="Tapia P."/>
            <person name="Veloso J."/>
            <person name="Silva-Moreno E."/>
            <person name="Staats M."/>
            <person name="Valdes J.H."/>
            <person name="Van Kan J.A.L."/>
        </authorList>
    </citation>
    <scope>NUCLEOTIDE SEQUENCE [LARGE SCALE GENOMIC DNA]</scope>
    <source>
        <strain evidence="1 2">MUCL11595</strain>
    </source>
</reference>
<accession>A0A4Z1HL04</accession>
<comment type="caution">
    <text evidence="1">The sequence shown here is derived from an EMBL/GenBank/DDBJ whole genome shotgun (WGS) entry which is preliminary data.</text>
</comment>
<organism evidence="1 2">
    <name type="scientific">Botryotinia convoluta</name>
    <dbReference type="NCBI Taxonomy" id="54673"/>
    <lineage>
        <taxon>Eukaryota</taxon>
        <taxon>Fungi</taxon>
        <taxon>Dikarya</taxon>
        <taxon>Ascomycota</taxon>
        <taxon>Pezizomycotina</taxon>
        <taxon>Leotiomycetes</taxon>
        <taxon>Helotiales</taxon>
        <taxon>Sclerotiniaceae</taxon>
        <taxon>Botryotinia</taxon>
    </lineage>
</organism>
<protein>
    <submittedName>
        <fullName evidence="1">Uncharacterized protein</fullName>
    </submittedName>
</protein>
<name>A0A4Z1HL04_9HELO</name>
<gene>
    <name evidence="1" type="ORF">BCON_0374g00080</name>
</gene>
<proteinExistence type="predicted"/>
<sequence length="104" mass="11539">MFKPFRPPLLKSVSKSSKPVDEFSDIQVISDSEEEILTKPVAKKRRLLIHNVEEAPKIKAPISSSAANAHRKPLMVVKNPVEATQAPTSSENPASIDGYYLVLW</sequence>
<keyword evidence="2" id="KW-1185">Reference proteome</keyword>
<evidence type="ECO:0000313" key="2">
    <source>
        <dbReference type="Proteomes" id="UP000297527"/>
    </source>
</evidence>
<evidence type="ECO:0000313" key="1">
    <source>
        <dbReference type="EMBL" id="TGO45673.1"/>
    </source>
</evidence>
<dbReference type="Proteomes" id="UP000297527">
    <property type="component" value="Unassembled WGS sequence"/>
</dbReference>